<dbReference type="GO" id="GO:0007229">
    <property type="term" value="P:integrin-mediated signaling pathway"/>
    <property type="evidence" value="ECO:0007669"/>
    <property type="project" value="UniProtKB-KW"/>
</dbReference>
<dbReference type="InterPro" id="IPR028994">
    <property type="entry name" value="Integrin_alpha_N"/>
</dbReference>
<keyword evidence="19" id="KW-1185">Reference proteome</keyword>
<evidence type="ECO:0000256" key="11">
    <source>
        <dbReference type="ARBA" id="ARBA00023136"/>
    </source>
</evidence>
<evidence type="ECO:0000256" key="2">
    <source>
        <dbReference type="ARBA" id="ARBA00008054"/>
    </source>
</evidence>
<keyword evidence="8 16" id="KW-0130">Cell adhesion</keyword>
<accession>A0A6Q2X637</accession>
<dbReference type="PRINTS" id="PR00453">
    <property type="entry name" value="VWFADOMAIN"/>
</dbReference>
<evidence type="ECO:0000256" key="16">
    <source>
        <dbReference type="RuleBase" id="RU003762"/>
    </source>
</evidence>
<dbReference type="SUPFAM" id="SSF53300">
    <property type="entry name" value="vWA-like"/>
    <property type="match status" value="1"/>
</dbReference>
<dbReference type="Gene3D" id="2.60.40.1510">
    <property type="entry name" value="ntegrin, alpha v. Chain A, domain 3"/>
    <property type="match status" value="1"/>
</dbReference>
<gene>
    <name evidence="18" type="primary">ITGAM</name>
</gene>
<evidence type="ECO:0000313" key="18">
    <source>
        <dbReference type="Ensembl" id="ENSELUP00000048863.2"/>
    </source>
</evidence>
<reference evidence="18" key="2">
    <citation type="submission" date="2020-02" db="EMBL/GenBank/DDBJ databases">
        <title>Esox lucius (northern pike) genome, fEsoLuc1, primary haplotype.</title>
        <authorList>
            <person name="Myers G."/>
            <person name="Karagic N."/>
            <person name="Meyer A."/>
            <person name="Pippel M."/>
            <person name="Reichard M."/>
            <person name="Winkler S."/>
            <person name="Tracey A."/>
            <person name="Sims Y."/>
            <person name="Howe K."/>
            <person name="Rhie A."/>
            <person name="Formenti G."/>
            <person name="Durbin R."/>
            <person name="Fedrigo O."/>
            <person name="Jarvis E.D."/>
        </authorList>
    </citation>
    <scope>NUCLEOTIDE SEQUENCE [LARGE SCALE GENOMIC DNA]</scope>
</reference>
<comment type="similarity">
    <text evidence="2 16">Belongs to the integrin alpha chain family.</text>
</comment>
<keyword evidence="9 16" id="KW-1133">Transmembrane helix</keyword>
<feature type="domain" description="VWFA" evidence="17">
    <location>
        <begin position="186"/>
        <end position="364"/>
    </location>
</feature>
<dbReference type="PANTHER" id="PTHR23220:SF118">
    <property type="entry name" value="INTEGRIN ALPHA-X"/>
    <property type="match status" value="1"/>
</dbReference>
<keyword evidence="10 16" id="KW-0401">Integrin</keyword>
<keyword evidence="3 16" id="KW-0812">Transmembrane</keyword>
<dbReference type="InterPro" id="IPR000413">
    <property type="entry name" value="Integrin_alpha"/>
</dbReference>
<dbReference type="InterPro" id="IPR036465">
    <property type="entry name" value="vWFA_dom_sf"/>
</dbReference>
<dbReference type="Gene3D" id="2.60.40.1460">
    <property type="entry name" value="Integrin domains. Chain A, domain 2"/>
    <property type="match status" value="1"/>
</dbReference>
<dbReference type="InterPro" id="IPR013649">
    <property type="entry name" value="Integrin_alpha_Ig-like_1"/>
</dbReference>
<dbReference type="InterPro" id="IPR048633">
    <property type="entry name" value="ITGAX-like_Ig_3"/>
</dbReference>
<dbReference type="GO" id="GO:0009897">
    <property type="term" value="C:external side of plasma membrane"/>
    <property type="evidence" value="ECO:0007669"/>
    <property type="project" value="TreeGrafter"/>
</dbReference>
<keyword evidence="7" id="KW-0106">Calcium</keyword>
<evidence type="ECO:0000313" key="19">
    <source>
        <dbReference type="Proteomes" id="UP000265140"/>
    </source>
</evidence>
<dbReference type="GO" id="GO:0046872">
    <property type="term" value="F:metal ion binding"/>
    <property type="evidence" value="ECO:0007669"/>
    <property type="project" value="UniProtKB-KW"/>
</dbReference>
<dbReference type="Pfam" id="PF20805">
    <property type="entry name" value="Integrin_A_Ig_2"/>
    <property type="match status" value="1"/>
</dbReference>
<comment type="subcellular location">
    <subcellularLocation>
        <location evidence="1 16">Membrane</location>
        <topology evidence="1 16">Single-pass type I membrane protein</topology>
    </subcellularLocation>
</comment>
<evidence type="ECO:0000256" key="8">
    <source>
        <dbReference type="ARBA" id="ARBA00022889"/>
    </source>
</evidence>
<dbReference type="PROSITE" id="PS51470">
    <property type="entry name" value="FG_GAP"/>
    <property type="match status" value="2"/>
</dbReference>
<evidence type="ECO:0000256" key="3">
    <source>
        <dbReference type="ARBA" id="ARBA00022692"/>
    </source>
</evidence>
<reference evidence="18" key="4">
    <citation type="submission" date="2025-09" db="UniProtKB">
        <authorList>
            <consortium name="Ensembl"/>
        </authorList>
    </citation>
    <scope>IDENTIFICATION</scope>
</reference>
<dbReference type="Gene3D" id="2.130.10.130">
    <property type="entry name" value="Integrin alpha, N-terminal"/>
    <property type="match status" value="1"/>
</dbReference>
<evidence type="ECO:0000256" key="4">
    <source>
        <dbReference type="ARBA" id="ARBA00022723"/>
    </source>
</evidence>
<dbReference type="GO" id="GO:0008305">
    <property type="term" value="C:integrin complex"/>
    <property type="evidence" value="ECO:0007669"/>
    <property type="project" value="InterPro"/>
</dbReference>
<evidence type="ECO:0000256" key="10">
    <source>
        <dbReference type="ARBA" id="ARBA00023037"/>
    </source>
</evidence>
<dbReference type="PRINTS" id="PR01185">
    <property type="entry name" value="INTEGRINA"/>
</dbReference>
<dbReference type="GO" id="GO:0007160">
    <property type="term" value="P:cell-matrix adhesion"/>
    <property type="evidence" value="ECO:0007669"/>
    <property type="project" value="TreeGrafter"/>
</dbReference>
<dbReference type="SUPFAM" id="SSF69318">
    <property type="entry name" value="Integrin alpha N-terminal domain"/>
    <property type="match status" value="1"/>
</dbReference>
<dbReference type="InterPro" id="IPR002035">
    <property type="entry name" value="VWF_A"/>
</dbReference>
<dbReference type="GO" id="GO:0033627">
    <property type="term" value="P:cell adhesion mediated by integrin"/>
    <property type="evidence" value="ECO:0007669"/>
    <property type="project" value="TreeGrafter"/>
</dbReference>
<dbReference type="InterPro" id="IPR013519">
    <property type="entry name" value="Int_alpha_beta-p"/>
</dbReference>
<dbReference type="Pfam" id="PF21520">
    <property type="entry name" value="ITGAX-like_Ig_3"/>
    <property type="match status" value="1"/>
</dbReference>
<evidence type="ECO:0000256" key="6">
    <source>
        <dbReference type="ARBA" id="ARBA00022737"/>
    </source>
</evidence>
<dbReference type="PROSITE" id="PS50234">
    <property type="entry name" value="VWFA"/>
    <property type="match status" value="1"/>
</dbReference>
<evidence type="ECO:0000256" key="1">
    <source>
        <dbReference type="ARBA" id="ARBA00004479"/>
    </source>
</evidence>
<feature type="repeat" description="FG-GAP" evidence="15">
    <location>
        <begin position="537"/>
        <end position="594"/>
    </location>
</feature>
<organism evidence="18 19">
    <name type="scientific">Esox lucius</name>
    <name type="common">Northern pike</name>
    <dbReference type="NCBI Taxonomy" id="8010"/>
    <lineage>
        <taxon>Eukaryota</taxon>
        <taxon>Metazoa</taxon>
        <taxon>Chordata</taxon>
        <taxon>Craniata</taxon>
        <taxon>Vertebrata</taxon>
        <taxon>Euteleostomi</taxon>
        <taxon>Actinopterygii</taxon>
        <taxon>Neopterygii</taxon>
        <taxon>Teleostei</taxon>
        <taxon>Protacanthopterygii</taxon>
        <taxon>Esociformes</taxon>
        <taxon>Esocidae</taxon>
        <taxon>Esox</taxon>
    </lineage>
</organism>
<dbReference type="AlphaFoldDB" id="A0A6Q2X637"/>
<evidence type="ECO:0000256" key="15">
    <source>
        <dbReference type="PROSITE-ProRule" id="PRU00803"/>
    </source>
</evidence>
<dbReference type="Pfam" id="PF01839">
    <property type="entry name" value="FG-GAP"/>
    <property type="match status" value="2"/>
</dbReference>
<dbReference type="Ensembl" id="ENSELUT00000050041.2">
    <property type="protein sequence ID" value="ENSELUP00000048863.2"/>
    <property type="gene ID" value="ENSELUG00000009361.3"/>
</dbReference>
<evidence type="ECO:0000256" key="5">
    <source>
        <dbReference type="ARBA" id="ARBA00022729"/>
    </source>
</evidence>
<dbReference type="Gene3D" id="1.20.5.930">
    <property type="entry name" value="Bicelle-embedded integrin alpha(iib) transmembrane segment"/>
    <property type="match status" value="1"/>
</dbReference>
<evidence type="ECO:0000259" key="17">
    <source>
        <dbReference type="PROSITE" id="PS50234"/>
    </source>
</evidence>
<keyword evidence="14" id="KW-0325">Glycoprotein</keyword>
<dbReference type="InterPro" id="IPR048285">
    <property type="entry name" value="Integrin_alpha_Ig-like_2"/>
</dbReference>
<dbReference type="InterPro" id="IPR013517">
    <property type="entry name" value="FG-GAP"/>
</dbReference>
<name>A0A6Q2X637_ESOLU</name>
<evidence type="ECO:0000256" key="12">
    <source>
        <dbReference type="ARBA" id="ARBA00023157"/>
    </source>
</evidence>
<protein>
    <recommendedName>
        <fullName evidence="17">VWFA domain-containing protein</fullName>
    </recommendedName>
</protein>
<dbReference type="PANTHER" id="PTHR23220">
    <property type="entry name" value="INTEGRIN ALPHA"/>
    <property type="match status" value="1"/>
</dbReference>
<reference evidence="18" key="3">
    <citation type="submission" date="2025-08" db="UniProtKB">
        <authorList>
            <consortium name="Ensembl"/>
        </authorList>
    </citation>
    <scope>IDENTIFICATION</scope>
</reference>
<dbReference type="Proteomes" id="UP000265140">
    <property type="component" value="Chromosome 5"/>
</dbReference>
<evidence type="ECO:0000256" key="14">
    <source>
        <dbReference type="ARBA" id="ARBA00023180"/>
    </source>
</evidence>
<feature type="repeat" description="FG-GAP" evidence="15">
    <location>
        <begin position="476"/>
        <end position="536"/>
    </location>
</feature>
<keyword evidence="6" id="KW-0677">Repeat</keyword>
<dbReference type="Bgee" id="ENSELUG00000009361">
    <property type="expression patterns" value="Expressed in spleen and 13 other cell types or tissues"/>
</dbReference>
<proteinExistence type="inferred from homology"/>
<dbReference type="GO" id="GO:0098609">
    <property type="term" value="P:cell-cell adhesion"/>
    <property type="evidence" value="ECO:0007669"/>
    <property type="project" value="TreeGrafter"/>
</dbReference>
<keyword evidence="12" id="KW-1015">Disulfide bond</keyword>
<dbReference type="GeneTree" id="ENSGT00940000154838"/>
<dbReference type="SMART" id="SM00191">
    <property type="entry name" value="Int_alpha"/>
    <property type="match status" value="4"/>
</dbReference>
<keyword evidence="5" id="KW-0732">Signal</keyword>
<dbReference type="GO" id="GO:0005178">
    <property type="term" value="F:integrin binding"/>
    <property type="evidence" value="ECO:0007669"/>
    <property type="project" value="TreeGrafter"/>
</dbReference>
<evidence type="ECO:0000256" key="9">
    <source>
        <dbReference type="ARBA" id="ARBA00022989"/>
    </source>
</evidence>
<dbReference type="Pfam" id="PF00092">
    <property type="entry name" value="VWA"/>
    <property type="match status" value="1"/>
</dbReference>
<keyword evidence="4" id="KW-0479">Metal-binding</keyword>
<sequence length="1082" mass="120365">MLLKHPHRVELCLLHKVCIIANVDFLFIHVICNNFVCKNVFVCLVCQLTLTFNIDPVAWKNISTPAAGFGYKVVQINSVKLLISAPLEQYKQSLRGNVYHCELTRDRDPFCKPLPIQVPSFGVNMSLGLTMTKDPKSSNILVCGPTIPRDCNTITTYNGMCLEIKNNLQVGSRVPLSLEECPGQTDIAFLLDGSGSVYSEDFNRMKTFVKNLITQFLQRNTQFAITQFSTDFKIHMSFNDFKSNIQSWENKLQGIFQQNGMTFTAKAINRIVDSVFIPGQGCRQKAKKVLIVITDGESTDPHLLPKAVQAAERANIIRFAIGVGSAFSSYDGKKELESIASSPKINHMFQVYNFQALQQISRSLQNSIFPIEGSQATGESIEMEMAQEGFSAAYTPWVLGGFHVASVGAFQWRGAYQEYTSATKTPILKQSPNMEPDSYMGYSMAVARTRIRQFTILGAPRYKHTGRVEVFSPGVNYKPVDFSGQSGAYFGSEICAVDIDNDSYMDFVLISAPTFTDRQREGRVYVCTIMVCGFTAEMTLQGDVGKIGRFGTSLAQLPDLNVDGFNDLAVGAPLENNGKGSVYIFHGMAIILISGFDVQSGLKFFGLSISQSSLDMSSDSLPDLAVGSKGAVLLLRSKPIVTISTLVSFHPPKISTDASRSNIALKHTATVCFTMTKKTADNTKAKINYTLTLDVTRQAPNYRAYYNSQDKMRKKTETVTLSQGQQCFDHIFYIMEDPEDALNELSNELDYTFEGLPSSEGLSLSLSPQTPTTTYHPLSFEISCGTDNNCVDNLKVDFNFTGSSEMKVGIDDVLNVTVSVESREENSYNSRVILTYPAGLSFRKFITIQGKVECNSIDSEHGVTWGKSDCTINKPIFKSNSKVCPYFFFTFLIKTNHAILSQVVNYVRDFNLTVKIMVPMKLGDKYIWADPDVLNHVDFKTITSFLFVLQDCSVAMCRVFVCSVVMRKDARNSYSIAGNISSGWIEQIGLESARFSLVSSATLYYDRNQYIYFSSDSKNNPPVQTIETEVEVYPEIDFTKEIIGGAVGGLLLLALITAGLYKVYRLTILEKNNMYEILLLLL</sequence>
<keyword evidence="11 16" id="KW-0472">Membrane</keyword>
<evidence type="ECO:0000256" key="13">
    <source>
        <dbReference type="ARBA" id="ARBA00023170"/>
    </source>
</evidence>
<evidence type="ECO:0000256" key="7">
    <source>
        <dbReference type="ARBA" id="ARBA00022837"/>
    </source>
</evidence>
<dbReference type="SUPFAM" id="SSF69179">
    <property type="entry name" value="Integrin domains"/>
    <property type="match status" value="2"/>
</dbReference>
<dbReference type="Gene3D" id="3.40.50.410">
    <property type="entry name" value="von Willebrand factor, type A domain"/>
    <property type="match status" value="1"/>
</dbReference>
<dbReference type="Pfam" id="PF08441">
    <property type="entry name" value="Integrin_A_Ig_1"/>
    <property type="match status" value="1"/>
</dbReference>
<feature type="transmembrane region" description="Helical" evidence="16">
    <location>
        <begin position="1042"/>
        <end position="1064"/>
    </location>
</feature>
<reference evidence="19" key="1">
    <citation type="journal article" date="2014" name="PLoS ONE">
        <title>The genome and linkage map of the northern pike (Esox lucius): conserved synteny revealed between the salmonid sister group and the Neoteleostei.</title>
        <authorList>
            <person name="Rondeau E.B."/>
            <person name="Minkley D.R."/>
            <person name="Leong J.S."/>
            <person name="Messmer A.M."/>
            <person name="Jantzen J.R."/>
            <person name="von Schalburg K.R."/>
            <person name="Lemon C."/>
            <person name="Bird N.H."/>
            <person name="Koop B.F."/>
        </authorList>
    </citation>
    <scope>NUCLEOTIDE SEQUENCE</scope>
</reference>
<dbReference type="SMART" id="SM00327">
    <property type="entry name" value="VWA"/>
    <property type="match status" value="1"/>
</dbReference>
<keyword evidence="13 16" id="KW-0675">Receptor</keyword>
<dbReference type="InterPro" id="IPR032695">
    <property type="entry name" value="Integrin_dom_sf"/>
</dbReference>